<dbReference type="RefSeq" id="WP_353290127.1">
    <property type="nucleotide sequence ID" value="NZ_BAABQM010000007.1"/>
</dbReference>
<reference evidence="1" key="1">
    <citation type="submission" date="2024-02" db="EMBL/GenBank/DDBJ databases">
        <title>Draft genome sequence of new strains in genus Ureaplasma.</title>
        <authorList>
            <person name="Nakajima Y."/>
            <person name="Segawa T."/>
        </authorList>
    </citation>
    <scope>NUCLEOTIDE SEQUENCE [LARGE SCALE GENOMIC DNA]</scope>
    <source>
        <strain evidence="1">OM1</strain>
    </source>
</reference>
<comment type="caution">
    <text evidence="1">The sequence shown here is derived from an EMBL/GenBank/DDBJ whole genome shotgun (WGS) entry which is preliminary data.</text>
</comment>
<accession>A0ABP9U6L0</accession>
<proteinExistence type="predicted"/>
<dbReference type="EMBL" id="BAABQM010000007">
    <property type="protein sequence ID" value="GAA5414968.1"/>
    <property type="molecule type" value="Genomic_DNA"/>
</dbReference>
<evidence type="ECO:0000313" key="1">
    <source>
        <dbReference type="EMBL" id="GAA5414968.1"/>
    </source>
</evidence>
<protein>
    <submittedName>
        <fullName evidence="1">Uncharacterized protein</fullName>
    </submittedName>
</protein>
<dbReference type="Gene3D" id="3.30.930.10">
    <property type="entry name" value="Bira Bifunctional Protein, Domain 2"/>
    <property type="match status" value="1"/>
</dbReference>
<dbReference type="Proteomes" id="UP001449582">
    <property type="component" value="Unassembled WGS sequence"/>
</dbReference>
<dbReference type="InterPro" id="IPR045864">
    <property type="entry name" value="aa-tRNA-synth_II/BPL/LPL"/>
</dbReference>
<organism evidence="1 2">
    <name type="scientific">Ureaplasma ceti</name>
    <dbReference type="NCBI Taxonomy" id="3119530"/>
    <lineage>
        <taxon>Bacteria</taxon>
        <taxon>Bacillati</taxon>
        <taxon>Mycoplasmatota</taxon>
        <taxon>Mycoplasmoidales</taxon>
        <taxon>Mycoplasmoidaceae</taxon>
        <taxon>Ureaplasma</taxon>
    </lineage>
</organism>
<sequence length="329" mass="38560">MANNYFFIGSYVSKNGLYKTLKFIDRFSNELFNQIQALYHLDSVSIPKITTFNPKHDQRLINYDNRSSSTVYQLLNDANLYTVNLFHELKLEPNFQGLIWRNTTISRDVVYDSTHSGCEEEIWIRKRVTSVDKLKTTELLEKLTDEILEIMNEIFHRLVEELQIDTNFKFANFSTLSLKTFYTKFHTLKTDDFLMQKLSTDKLVLLTEIGDSSSRYLEEVDPIFDDLTRKSELLYFYEDISNIVPIISFSMLSTYEQTLIELQQRHVDVESLTTELELIKHSPDQMSIKINLSKLLMILLNKIHIGEVVPGSWPEELYLEAKEKGIHIL</sequence>
<evidence type="ECO:0000313" key="2">
    <source>
        <dbReference type="Proteomes" id="UP001449582"/>
    </source>
</evidence>
<gene>
    <name evidence="1" type="ORF">UREOM_6790</name>
</gene>
<keyword evidence="2" id="KW-1185">Reference proteome</keyword>
<name>A0ABP9U6L0_9BACT</name>